<sequence>MATSADLEPLPHAPAPWHFTGSSWIIPLHAPFSEKPVPLPAGSYAPFETGSTADISDRFHGGLGLILVMRYDTSDVGPYDELILIPGLFSNKHEGEDKVRYDWAISRIIVSSDRSTVNGRPEWGMPKHRGIFSFTRTGPSSTLITVAHPTSPSKPYFRTLVRDSRATPFPLPISTSWLSLGAIKPLLAGYAPSLVQRPLPPASASAGISAGRLEELRQTGQRADAFVACPEPLRVDFAATGRVRIAVVEPAPLSDGVGPGEEGDDEGEFGDGVAFPRLRPYSRGLNFHMTSFDMDLAKGIVLKLE</sequence>
<dbReference type="SUPFAM" id="SSF160104">
    <property type="entry name" value="Acetoacetate decarboxylase-like"/>
    <property type="match status" value="1"/>
</dbReference>
<dbReference type="AlphaFoldDB" id="A0A5C5FT71"/>
<organism evidence="1 2">
    <name type="scientific">Rhodotorula diobovata</name>
    <dbReference type="NCBI Taxonomy" id="5288"/>
    <lineage>
        <taxon>Eukaryota</taxon>
        <taxon>Fungi</taxon>
        <taxon>Dikarya</taxon>
        <taxon>Basidiomycota</taxon>
        <taxon>Pucciniomycotina</taxon>
        <taxon>Microbotryomycetes</taxon>
        <taxon>Sporidiobolales</taxon>
        <taxon>Sporidiobolaceae</taxon>
        <taxon>Rhodotorula</taxon>
    </lineage>
</organism>
<gene>
    <name evidence="1" type="ORF">DMC30DRAFT_417402</name>
</gene>
<evidence type="ECO:0000313" key="2">
    <source>
        <dbReference type="Proteomes" id="UP000311382"/>
    </source>
</evidence>
<evidence type="ECO:0000313" key="1">
    <source>
        <dbReference type="EMBL" id="TNY19990.1"/>
    </source>
</evidence>
<proteinExistence type="predicted"/>
<comment type="caution">
    <text evidence="1">The sequence shown here is derived from an EMBL/GenBank/DDBJ whole genome shotgun (WGS) entry which is preliminary data.</text>
</comment>
<dbReference type="Proteomes" id="UP000311382">
    <property type="component" value="Unassembled WGS sequence"/>
</dbReference>
<dbReference type="PANTHER" id="PTHR40518:SF1">
    <property type="entry name" value="ACETOACETATE DECARBOXYLASE"/>
    <property type="match status" value="1"/>
</dbReference>
<dbReference type="PANTHER" id="PTHR40518">
    <property type="entry name" value="ACETOACETATE DECARBOXYLASE"/>
    <property type="match status" value="1"/>
</dbReference>
<dbReference type="Gene3D" id="2.40.400.10">
    <property type="entry name" value="Acetoacetate decarboxylase-like"/>
    <property type="match status" value="1"/>
</dbReference>
<dbReference type="InterPro" id="IPR023375">
    <property type="entry name" value="ADC_dom_sf"/>
</dbReference>
<evidence type="ECO:0008006" key="3">
    <source>
        <dbReference type="Google" id="ProtNLM"/>
    </source>
</evidence>
<protein>
    <recommendedName>
        <fullName evidence="3">Acetoacetate decarboxylase</fullName>
    </recommendedName>
</protein>
<keyword evidence="2" id="KW-1185">Reference proteome</keyword>
<reference evidence="1 2" key="1">
    <citation type="submission" date="2019-03" db="EMBL/GenBank/DDBJ databases">
        <title>Rhodosporidium diobovatum UCD-FST 08-225 genome sequencing, assembly, and annotation.</title>
        <authorList>
            <person name="Fakankun I.U."/>
            <person name="Fristensky B."/>
            <person name="Levin D.B."/>
        </authorList>
    </citation>
    <scope>NUCLEOTIDE SEQUENCE [LARGE SCALE GENOMIC DNA]</scope>
    <source>
        <strain evidence="1 2">UCD-FST 08-225</strain>
    </source>
</reference>
<dbReference type="EMBL" id="SOZI01000079">
    <property type="protein sequence ID" value="TNY19990.1"/>
    <property type="molecule type" value="Genomic_DNA"/>
</dbReference>
<dbReference type="OrthoDB" id="9970474at2759"/>
<name>A0A5C5FT71_9BASI</name>
<accession>A0A5C5FT71</accession>